<dbReference type="RefSeq" id="WP_012505794.1">
    <property type="nucleotide sequence ID" value="NC_011059.1"/>
</dbReference>
<evidence type="ECO:0008006" key="5">
    <source>
        <dbReference type="Google" id="ProtNLM"/>
    </source>
</evidence>
<keyword evidence="4" id="KW-1185">Reference proteome</keyword>
<evidence type="ECO:0000256" key="2">
    <source>
        <dbReference type="SAM" id="SignalP"/>
    </source>
</evidence>
<dbReference type="AlphaFoldDB" id="B4S872"/>
<dbReference type="STRING" id="290512.Paes_1233"/>
<dbReference type="InterPro" id="IPR036465">
    <property type="entry name" value="vWFA_dom_sf"/>
</dbReference>
<organism evidence="3 4">
    <name type="scientific">Prosthecochloris aestuarii (strain DSM 271 / SK 413)</name>
    <dbReference type="NCBI Taxonomy" id="290512"/>
    <lineage>
        <taxon>Bacteria</taxon>
        <taxon>Pseudomonadati</taxon>
        <taxon>Chlorobiota</taxon>
        <taxon>Chlorobiia</taxon>
        <taxon>Chlorobiales</taxon>
        <taxon>Chlorobiaceae</taxon>
        <taxon>Prosthecochloris</taxon>
    </lineage>
</organism>
<protein>
    <recommendedName>
        <fullName evidence="5">VWFA domain-containing protein</fullName>
    </recommendedName>
</protein>
<evidence type="ECO:0000313" key="3">
    <source>
        <dbReference type="EMBL" id="ACF46259.1"/>
    </source>
</evidence>
<dbReference type="HOGENOM" id="CLU_040423_0_0_10"/>
<dbReference type="eggNOG" id="COG2304">
    <property type="taxonomic scope" value="Bacteria"/>
</dbReference>
<sequence>MNMKKRFFPLTVAAFAAIGSSLLPATFLNAGSSPPGNTGQEESLTQKAMEEYGRHYANLMLVEQHRPYDEKLVQIALLLDTSNSMDGLINQAKSQLWRIVNELSRAHKRGNDIRLEVALYEYGNDRLAMTAGYIRQVTPFTEDLDWLSEALFSLQTNGGSEYCGHVIGSSLNQLGWNRSGDGLKMIFIAGNEPFNQGSVNYEVSCRWAVEREIVVNTIYCGPYQRGIDTLWQQGANKGGGSYFAIDSDKVLKGIVTPYDDDLLKLNSAINSTYIPYGSKGEQNLSRQAEQDMNASKLSPSISAARAASKGSKLYKASDWDLVDALEEKKISIENISRDALPKELQEMRPENLGQFVQQKKEEREEIRQKIAALSRKRDDYIQKKEHESAGEQTLGSAILKTLHTQAEAKNFRFE</sequence>
<reference evidence="3" key="1">
    <citation type="submission" date="2008-06" db="EMBL/GenBank/DDBJ databases">
        <title>Complete sequence of chromosome of Prosthecochloris aestuarii DSM 271.</title>
        <authorList>
            <consortium name="US DOE Joint Genome Institute"/>
            <person name="Lucas S."/>
            <person name="Copeland A."/>
            <person name="Lapidus A."/>
            <person name="Glavina del Rio T."/>
            <person name="Dalin E."/>
            <person name="Tice H."/>
            <person name="Bruce D."/>
            <person name="Goodwin L."/>
            <person name="Pitluck S."/>
            <person name="Schmutz J."/>
            <person name="Larimer F."/>
            <person name="Land M."/>
            <person name="Hauser L."/>
            <person name="Kyrpides N."/>
            <person name="Anderson I."/>
            <person name="Liu Z."/>
            <person name="Li T."/>
            <person name="Zhao F."/>
            <person name="Overmann J."/>
            <person name="Bryant D.A."/>
            <person name="Richardson P."/>
        </authorList>
    </citation>
    <scope>NUCLEOTIDE SEQUENCE [LARGE SCALE GENOMIC DNA]</scope>
    <source>
        <strain evidence="3">DSM 271</strain>
    </source>
</reference>
<feature type="coiled-coil region" evidence="1">
    <location>
        <begin position="356"/>
        <end position="383"/>
    </location>
</feature>
<dbReference type="KEGG" id="paa:Paes_1233"/>
<name>B4S872_PROA2</name>
<proteinExistence type="predicted"/>
<dbReference type="EMBL" id="CP001108">
    <property type="protein sequence ID" value="ACF46259.1"/>
    <property type="molecule type" value="Genomic_DNA"/>
</dbReference>
<gene>
    <name evidence="3" type="ordered locus">Paes_1233</name>
</gene>
<dbReference type="Gene3D" id="3.40.50.410">
    <property type="entry name" value="von Willebrand factor, type A domain"/>
    <property type="match status" value="1"/>
</dbReference>
<evidence type="ECO:0000256" key="1">
    <source>
        <dbReference type="SAM" id="Coils"/>
    </source>
</evidence>
<accession>B4S872</accession>
<feature type="signal peptide" evidence="2">
    <location>
        <begin position="1"/>
        <end position="25"/>
    </location>
</feature>
<keyword evidence="1" id="KW-0175">Coiled coil</keyword>
<evidence type="ECO:0000313" key="4">
    <source>
        <dbReference type="Proteomes" id="UP000002725"/>
    </source>
</evidence>
<feature type="chain" id="PRO_5002822657" description="VWFA domain-containing protein" evidence="2">
    <location>
        <begin position="26"/>
        <end position="414"/>
    </location>
</feature>
<dbReference type="SUPFAM" id="SSF53300">
    <property type="entry name" value="vWA-like"/>
    <property type="match status" value="1"/>
</dbReference>
<keyword evidence="2" id="KW-0732">Signal</keyword>
<dbReference type="Proteomes" id="UP000002725">
    <property type="component" value="Chromosome"/>
</dbReference>